<dbReference type="EMBL" id="PSQE01000002">
    <property type="protein sequence ID" value="RHN74303.1"/>
    <property type="molecule type" value="Genomic_DNA"/>
</dbReference>
<protein>
    <submittedName>
        <fullName evidence="1">Putative aspartic peptidase domain-containing protein</fullName>
    </submittedName>
</protein>
<evidence type="ECO:0000313" key="2">
    <source>
        <dbReference type="Proteomes" id="UP000265566"/>
    </source>
</evidence>
<name>A0A396JDB6_MEDTR</name>
<gene>
    <name evidence="1" type="ORF">MtrunA17_Chr2g0308811</name>
</gene>
<dbReference type="Gene3D" id="2.40.70.10">
    <property type="entry name" value="Acid Proteases"/>
    <property type="match status" value="1"/>
</dbReference>
<reference evidence="2" key="1">
    <citation type="journal article" date="2018" name="Nat. Plants">
        <title>Whole-genome landscape of Medicago truncatula symbiotic genes.</title>
        <authorList>
            <person name="Pecrix Y."/>
            <person name="Staton S.E."/>
            <person name="Sallet E."/>
            <person name="Lelandais-Briere C."/>
            <person name="Moreau S."/>
            <person name="Carrere S."/>
            <person name="Blein T."/>
            <person name="Jardinaud M.F."/>
            <person name="Latrasse D."/>
            <person name="Zouine M."/>
            <person name="Zahm M."/>
            <person name="Kreplak J."/>
            <person name="Mayjonade B."/>
            <person name="Satge C."/>
            <person name="Perez M."/>
            <person name="Cauet S."/>
            <person name="Marande W."/>
            <person name="Chantry-Darmon C."/>
            <person name="Lopez-Roques C."/>
            <person name="Bouchez O."/>
            <person name="Berard A."/>
            <person name="Debelle F."/>
            <person name="Munos S."/>
            <person name="Bendahmane A."/>
            <person name="Berges H."/>
            <person name="Niebel A."/>
            <person name="Buitink J."/>
            <person name="Frugier F."/>
            <person name="Benhamed M."/>
            <person name="Crespi M."/>
            <person name="Gouzy J."/>
            <person name="Gamas P."/>
        </authorList>
    </citation>
    <scope>NUCLEOTIDE SEQUENCE [LARGE SCALE GENOMIC DNA]</scope>
    <source>
        <strain evidence="2">cv. Jemalong A17</strain>
    </source>
</reference>
<comment type="caution">
    <text evidence="1">The sequence shown here is derived from an EMBL/GenBank/DDBJ whole genome shotgun (WGS) entry which is preliminary data.</text>
</comment>
<dbReference type="InterPro" id="IPR021109">
    <property type="entry name" value="Peptidase_aspartic_dom_sf"/>
</dbReference>
<proteinExistence type="predicted"/>
<organism evidence="1 2">
    <name type="scientific">Medicago truncatula</name>
    <name type="common">Barrel medic</name>
    <name type="synonym">Medicago tribuloides</name>
    <dbReference type="NCBI Taxonomy" id="3880"/>
    <lineage>
        <taxon>Eukaryota</taxon>
        <taxon>Viridiplantae</taxon>
        <taxon>Streptophyta</taxon>
        <taxon>Embryophyta</taxon>
        <taxon>Tracheophyta</taxon>
        <taxon>Spermatophyta</taxon>
        <taxon>Magnoliopsida</taxon>
        <taxon>eudicotyledons</taxon>
        <taxon>Gunneridae</taxon>
        <taxon>Pentapetalae</taxon>
        <taxon>rosids</taxon>
        <taxon>fabids</taxon>
        <taxon>Fabales</taxon>
        <taxon>Fabaceae</taxon>
        <taxon>Papilionoideae</taxon>
        <taxon>50 kb inversion clade</taxon>
        <taxon>NPAAA clade</taxon>
        <taxon>Hologalegina</taxon>
        <taxon>IRL clade</taxon>
        <taxon>Trifolieae</taxon>
        <taxon>Medicago</taxon>
    </lineage>
</organism>
<sequence>MEGHHQDGRLQKLQLLLVDNLLVFDLASSKLSFSSSLLVHNASCS</sequence>
<dbReference type="Gramene" id="rna10341">
    <property type="protein sequence ID" value="RHN74303.1"/>
    <property type="gene ID" value="gene10341"/>
</dbReference>
<accession>A0A396JDB6</accession>
<dbReference type="AlphaFoldDB" id="A0A396JDB6"/>
<dbReference type="Proteomes" id="UP000265566">
    <property type="component" value="Chromosome 2"/>
</dbReference>
<evidence type="ECO:0000313" key="1">
    <source>
        <dbReference type="EMBL" id="RHN74303.1"/>
    </source>
</evidence>